<dbReference type="InterPro" id="IPR054252">
    <property type="entry name" value="Pam3_gp18"/>
</dbReference>
<proteinExistence type="predicted"/>
<organism evidence="2">
    <name type="scientific">Siphoviridae sp. ctr0N4</name>
    <dbReference type="NCBI Taxonomy" id="2826473"/>
    <lineage>
        <taxon>Viruses</taxon>
        <taxon>Duplodnaviria</taxon>
        <taxon>Heunggongvirae</taxon>
        <taxon>Uroviricota</taxon>
        <taxon>Caudoviricetes</taxon>
    </lineage>
</organism>
<evidence type="ECO:0000259" key="1">
    <source>
        <dbReference type="Pfam" id="PF22479"/>
    </source>
</evidence>
<feature type="domain" description="Cyanophage baseplate Pam3 plug gp18" evidence="1">
    <location>
        <begin position="12"/>
        <end position="106"/>
    </location>
</feature>
<sequence length="112" mass="12731">MTVPDRLIVDKSSIPCEMQIELAGEIFRVRFDYNALHDFFTATLSRRGRVVVYNEKIVYGKPLFASVWLGDGSYPAVDIIPLDLTGSVDKVTWETFGKEVFLWIDNGKEALK</sequence>
<accession>A0A8S5M0L4</accession>
<dbReference type="Pfam" id="PF22479">
    <property type="entry name" value="Pam3_gp18"/>
    <property type="match status" value="1"/>
</dbReference>
<protein>
    <recommendedName>
        <fullName evidence="1">Cyanophage baseplate Pam3 plug gp18 domain-containing protein</fullName>
    </recommendedName>
</protein>
<name>A0A8S5M0L4_9CAUD</name>
<evidence type="ECO:0000313" key="2">
    <source>
        <dbReference type="EMBL" id="DAD75619.1"/>
    </source>
</evidence>
<reference evidence="2" key="1">
    <citation type="journal article" date="2021" name="Proc. Natl. Acad. Sci. U.S.A.">
        <title>A Catalog of Tens of Thousands of Viruses from Human Metagenomes Reveals Hidden Associations with Chronic Diseases.</title>
        <authorList>
            <person name="Tisza M.J."/>
            <person name="Buck C.B."/>
        </authorList>
    </citation>
    <scope>NUCLEOTIDE SEQUENCE</scope>
    <source>
        <strain evidence="2">Ctr0N4</strain>
    </source>
</reference>
<dbReference type="EMBL" id="BK014786">
    <property type="protein sequence ID" value="DAD75619.1"/>
    <property type="molecule type" value="Genomic_DNA"/>
</dbReference>